<feature type="transmembrane region" description="Helical" evidence="1">
    <location>
        <begin position="37"/>
        <end position="58"/>
    </location>
</feature>
<reference evidence="2 3" key="1">
    <citation type="submission" date="2021-03" db="EMBL/GenBank/DDBJ databases">
        <title>Sequencing the genomes of 1000 actinobacteria strains.</title>
        <authorList>
            <person name="Klenk H.-P."/>
        </authorList>
    </citation>
    <scope>NUCLEOTIDE SEQUENCE [LARGE SCALE GENOMIC DNA]</scope>
    <source>
        <strain evidence="2 3">DSM 46670</strain>
    </source>
</reference>
<dbReference type="RefSeq" id="WP_209636362.1">
    <property type="nucleotide sequence ID" value="NZ_JAGINW010000001.1"/>
</dbReference>
<sequence>METWRVIASALIAFGGLILVLLAMAQTRDRKGSTNSSVALAGVISFTLVALLCVLALTVLAGPVVWGFVAAIGVVNTVLLLTS</sequence>
<keyword evidence="1" id="KW-1133">Transmembrane helix</keyword>
<keyword evidence="1" id="KW-0812">Transmembrane</keyword>
<accession>A0ABS4TAV4</accession>
<evidence type="ECO:0000313" key="2">
    <source>
        <dbReference type="EMBL" id="MBP2321471.1"/>
    </source>
</evidence>
<name>A0ABS4TAV4_9PSEU</name>
<protein>
    <submittedName>
        <fullName evidence="2">Small-conductance mechanosensitive channel</fullName>
    </submittedName>
</protein>
<feature type="transmembrane region" description="Helical" evidence="1">
    <location>
        <begin position="64"/>
        <end position="82"/>
    </location>
</feature>
<feature type="transmembrane region" description="Helical" evidence="1">
    <location>
        <begin position="6"/>
        <end position="25"/>
    </location>
</feature>
<dbReference type="EMBL" id="JAGINW010000001">
    <property type="protein sequence ID" value="MBP2321471.1"/>
    <property type="molecule type" value="Genomic_DNA"/>
</dbReference>
<dbReference type="Proteomes" id="UP001519332">
    <property type="component" value="Unassembled WGS sequence"/>
</dbReference>
<proteinExistence type="predicted"/>
<gene>
    <name evidence="2" type="ORF">JOF56_001856</name>
</gene>
<organism evidence="2 3">
    <name type="scientific">Kibdelosporangium banguiense</name>
    <dbReference type="NCBI Taxonomy" id="1365924"/>
    <lineage>
        <taxon>Bacteria</taxon>
        <taxon>Bacillati</taxon>
        <taxon>Actinomycetota</taxon>
        <taxon>Actinomycetes</taxon>
        <taxon>Pseudonocardiales</taxon>
        <taxon>Pseudonocardiaceae</taxon>
        <taxon>Kibdelosporangium</taxon>
    </lineage>
</organism>
<keyword evidence="3" id="KW-1185">Reference proteome</keyword>
<comment type="caution">
    <text evidence="2">The sequence shown here is derived from an EMBL/GenBank/DDBJ whole genome shotgun (WGS) entry which is preliminary data.</text>
</comment>
<evidence type="ECO:0000313" key="3">
    <source>
        <dbReference type="Proteomes" id="UP001519332"/>
    </source>
</evidence>
<keyword evidence="1" id="KW-0472">Membrane</keyword>
<evidence type="ECO:0000256" key="1">
    <source>
        <dbReference type="SAM" id="Phobius"/>
    </source>
</evidence>